<feature type="region of interest" description="Disordered" evidence="5">
    <location>
        <begin position="201"/>
        <end position="224"/>
    </location>
</feature>
<keyword evidence="2 6" id="KW-0812">Transmembrane</keyword>
<feature type="compositionally biased region" description="Polar residues" evidence="5">
    <location>
        <begin position="260"/>
        <end position="275"/>
    </location>
</feature>
<dbReference type="STRING" id="5364.A0A5C3N6X5"/>
<keyword evidence="3 6" id="KW-1133">Transmembrane helix</keyword>
<evidence type="ECO:0000313" key="7">
    <source>
        <dbReference type="EMBL" id="TFK52795.1"/>
    </source>
</evidence>
<feature type="transmembrane region" description="Helical" evidence="6">
    <location>
        <begin position="138"/>
        <end position="159"/>
    </location>
</feature>
<sequence>MASAAFLIYSGCMPLIKMFLTIFFGYILARKDLFPPAASRGASQVTMNISLPALIFANIVPAFTPANAAAIGPLLLLAYTYQIIGFIFGYIIREFFYVPRNFWQGIVIMCGMSNWGNLPNSIVTSVTTQAPFDPDTDPQLGVSFVSIFIVSYHITFWVFGGARSLSWDYLPGVPQKEEAERRVSWKEKPIGGWIARTFLGYKPPSPASSPEKAREKDSTPPPDAAALENEIAVEAREAPVFEKHPNADPDIQLVRQTSRLSATSFRSRRPSTGQPQLPYFRAQPQPSYAPSLPPPAPAPSIASSHTAAPATTPNSRSVFPPLLVKIFKPVSAIITPVTATLAVSLPIALINPLKALFVPVSGGPSWTGPDGRPPLAFVIDTATFLGSIAIPLALILLGASFARLRIPRPLSRLPIMAMLAVSLAKLFILPVLGVLIVQAMVHGGLIPQTARAEKFVAMLLSGTPAAVNQLIVASLYAPDGDVDTLSAFLLVQYVLMFISSAALTAVALLLS</sequence>
<protein>
    <submittedName>
        <fullName evidence="7">Auxin efflux carrier</fullName>
    </submittedName>
</protein>
<feature type="transmembrane region" description="Helical" evidence="6">
    <location>
        <begin position="41"/>
        <end position="63"/>
    </location>
</feature>
<accession>A0A5C3N6X5</accession>
<feature type="transmembrane region" description="Helical" evidence="6">
    <location>
        <begin position="488"/>
        <end position="510"/>
    </location>
</feature>
<feature type="region of interest" description="Disordered" evidence="5">
    <location>
        <begin position="260"/>
        <end position="313"/>
    </location>
</feature>
<feature type="transmembrane region" description="Helical" evidence="6">
    <location>
        <begin position="6"/>
        <end position="29"/>
    </location>
</feature>
<evidence type="ECO:0000256" key="1">
    <source>
        <dbReference type="ARBA" id="ARBA00004141"/>
    </source>
</evidence>
<dbReference type="OrthoDB" id="435607at2759"/>
<dbReference type="AlphaFoldDB" id="A0A5C3N6X5"/>
<gene>
    <name evidence="7" type="ORF">OE88DRAFT_1302783</name>
</gene>
<feature type="compositionally biased region" description="Low complexity" evidence="5">
    <location>
        <begin position="299"/>
        <end position="313"/>
    </location>
</feature>
<evidence type="ECO:0000256" key="6">
    <source>
        <dbReference type="SAM" id="Phobius"/>
    </source>
</evidence>
<proteinExistence type="predicted"/>
<dbReference type="Proteomes" id="UP000305948">
    <property type="component" value="Unassembled WGS sequence"/>
</dbReference>
<dbReference type="EMBL" id="ML213508">
    <property type="protein sequence ID" value="TFK52795.1"/>
    <property type="molecule type" value="Genomic_DNA"/>
</dbReference>
<organism evidence="7 8">
    <name type="scientific">Heliocybe sulcata</name>
    <dbReference type="NCBI Taxonomy" id="5364"/>
    <lineage>
        <taxon>Eukaryota</taxon>
        <taxon>Fungi</taxon>
        <taxon>Dikarya</taxon>
        <taxon>Basidiomycota</taxon>
        <taxon>Agaricomycotina</taxon>
        <taxon>Agaricomycetes</taxon>
        <taxon>Gloeophyllales</taxon>
        <taxon>Gloeophyllaceae</taxon>
        <taxon>Heliocybe</taxon>
    </lineage>
</organism>
<dbReference type="PANTHER" id="PTHR31274:SF1">
    <property type="entry name" value="AGL149CP"/>
    <property type="match status" value="1"/>
</dbReference>
<dbReference type="InterPro" id="IPR040254">
    <property type="entry name" value="Ecm3-like"/>
</dbReference>
<dbReference type="GO" id="GO:0055085">
    <property type="term" value="P:transmembrane transport"/>
    <property type="evidence" value="ECO:0007669"/>
    <property type="project" value="InterPro"/>
</dbReference>
<comment type="subcellular location">
    <subcellularLocation>
        <location evidence="1">Membrane</location>
        <topology evidence="1">Multi-pass membrane protein</topology>
    </subcellularLocation>
</comment>
<dbReference type="Pfam" id="PF03547">
    <property type="entry name" value="Mem_trans"/>
    <property type="match status" value="1"/>
</dbReference>
<evidence type="ECO:0000256" key="2">
    <source>
        <dbReference type="ARBA" id="ARBA00022692"/>
    </source>
</evidence>
<keyword evidence="4 6" id="KW-0472">Membrane</keyword>
<name>A0A5C3N6X5_9AGAM</name>
<dbReference type="PANTHER" id="PTHR31274">
    <property type="entry name" value="PROTEIN ECM3"/>
    <property type="match status" value="1"/>
</dbReference>
<feature type="transmembrane region" description="Helical" evidence="6">
    <location>
        <begin position="69"/>
        <end position="90"/>
    </location>
</feature>
<feature type="transmembrane region" description="Helical" evidence="6">
    <location>
        <begin position="330"/>
        <end position="350"/>
    </location>
</feature>
<reference evidence="7 8" key="1">
    <citation type="journal article" date="2019" name="Nat. Ecol. Evol.">
        <title>Megaphylogeny resolves global patterns of mushroom evolution.</title>
        <authorList>
            <person name="Varga T."/>
            <person name="Krizsan K."/>
            <person name="Foldi C."/>
            <person name="Dima B."/>
            <person name="Sanchez-Garcia M."/>
            <person name="Sanchez-Ramirez S."/>
            <person name="Szollosi G.J."/>
            <person name="Szarkandi J.G."/>
            <person name="Papp V."/>
            <person name="Albert L."/>
            <person name="Andreopoulos W."/>
            <person name="Angelini C."/>
            <person name="Antonin V."/>
            <person name="Barry K.W."/>
            <person name="Bougher N.L."/>
            <person name="Buchanan P."/>
            <person name="Buyck B."/>
            <person name="Bense V."/>
            <person name="Catcheside P."/>
            <person name="Chovatia M."/>
            <person name="Cooper J."/>
            <person name="Damon W."/>
            <person name="Desjardin D."/>
            <person name="Finy P."/>
            <person name="Geml J."/>
            <person name="Haridas S."/>
            <person name="Hughes K."/>
            <person name="Justo A."/>
            <person name="Karasinski D."/>
            <person name="Kautmanova I."/>
            <person name="Kiss B."/>
            <person name="Kocsube S."/>
            <person name="Kotiranta H."/>
            <person name="LaButti K.M."/>
            <person name="Lechner B.E."/>
            <person name="Liimatainen K."/>
            <person name="Lipzen A."/>
            <person name="Lukacs Z."/>
            <person name="Mihaltcheva S."/>
            <person name="Morgado L.N."/>
            <person name="Niskanen T."/>
            <person name="Noordeloos M.E."/>
            <person name="Ohm R.A."/>
            <person name="Ortiz-Santana B."/>
            <person name="Ovrebo C."/>
            <person name="Racz N."/>
            <person name="Riley R."/>
            <person name="Savchenko A."/>
            <person name="Shiryaev A."/>
            <person name="Soop K."/>
            <person name="Spirin V."/>
            <person name="Szebenyi C."/>
            <person name="Tomsovsky M."/>
            <person name="Tulloss R.E."/>
            <person name="Uehling J."/>
            <person name="Grigoriev I.V."/>
            <person name="Vagvolgyi C."/>
            <person name="Papp T."/>
            <person name="Martin F.M."/>
            <person name="Miettinen O."/>
            <person name="Hibbett D.S."/>
            <person name="Nagy L.G."/>
        </authorList>
    </citation>
    <scope>NUCLEOTIDE SEQUENCE [LARGE SCALE GENOMIC DNA]</scope>
    <source>
        <strain evidence="7 8">OMC1185</strain>
    </source>
</reference>
<feature type="transmembrane region" description="Helical" evidence="6">
    <location>
        <begin position="413"/>
        <end position="436"/>
    </location>
</feature>
<dbReference type="GO" id="GO:0016020">
    <property type="term" value="C:membrane"/>
    <property type="evidence" value="ECO:0007669"/>
    <property type="project" value="UniProtKB-SubCell"/>
</dbReference>
<evidence type="ECO:0000256" key="4">
    <source>
        <dbReference type="ARBA" id="ARBA00023136"/>
    </source>
</evidence>
<evidence type="ECO:0000256" key="3">
    <source>
        <dbReference type="ARBA" id="ARBA00022989"/>
    </source>
</evidence>
<feature type="transmembrane region" description="Helical" evidence="6">
    <location>
        <begin position="375"/>
        <end position="401"/>
    </location>
</feature>
<keyword evidence="8" id="KW-1185">Reference proteome</keyword>
<evidence type="ECO:0000256" key="5">
    <source>
        <dbReference type="SAM" id="MobiDB-lite"/>
    </source>
</evidence>
<dbReference type="InterPro" id="IPR004776">
    <property type="entry name" value="Mem_transp_PIN-like"/>
</dbReference>
<evidence type="ECO:0000313" key="8">
    <source>
        <dbReference type="Proteomes" id="UP000305948"/>
    </source>
</evidence>